<evidence type="ECO:0000313" key="2">
    <source>
        <dbReference type="Proteomes" id="UP000192368"/>
    </source>
</evidence>
<reference evidence="2" key="1">
    <citation type="submission" date="2017-04" db="EMBL/GenBank/DDBJ databases">
        <authorList>
            <person name="Varghese N."/>
            <person name="Submissions S."/>
        </authorList>
    </citation>
    <scope>NUCLEOTIDE SEQUENCE [LARGE SCALE GENOMIC DNA]</scope>
    <source>
        <strain evidence="2">DSM 20463</strain>
    </source>
</reference>
<organism evidence="1 2">
    <name type="scientific">Peptoniphilus asaccharolyticus DSM 20463</name>
    <dbReference type="NCBI Taxonomy" id="573058"/>
    <lineage>
        <taxon>Bacteria</taxon>
        <taxon>Bacillati</taxon>
        <taxon>Bacillota</taxon>
        <taxon>Tissierellia</taxon>
        <taxon>Tissierellales</taxon>
        <taxon>Peptoniphilaceae</taxon>
        <taxon>Peptoniphilus</taxon>
    </lineage>
</organism>
<evidence type="ECO:0000313" key="1">
    <source>
        <dbReference type="EMBL" id="SMB77855.1"/>
    </source>
</evidence>
<sequence length="54" mass="6237">IGRNAYYDRELIYGRLNRGELLIINDECNKKFEEANLVSAFLRCSLDSMIIGLI</sequence>
<accession>A0A1W1U9V0</accession>
<dbReference type="Proteomes" id="UP000192368">
    <property type="component" value="Unassembled WGS sequence"/>
</dbReference>
<protein>
    <submittedName>
        <fullName evidence="1">NurA domain protein</fullName>
    </submittedName>
</protein>
<gene>
    <name evidence="1" type="ORF">SAMN00017477_0003</name>
</gene>
<proteinExistence type="predicted"/>
<dbReference type="AlphaFoldDB" id="A0A1W1U9V0"/>
<feature type="non-terminal residue" evidence="1">
    <location>
        <position position="1"/>
    </location>
</feature>
<dbReference type="EMBL" id="FWWR01000001">
    <property type="protein sequence ID" value="SMB77855.1"/>
    <property type="molecule type" value="Genomic_DNA"/>
</dbReference>
<name>A0A1W1U9V0_PEPAS</name>
<keyword evidence="2" id="KW-1185">Reference proteome</keyword>